<protein>
    <submittedName>
        <fullName evidence="1">Uncharacterized protein</fullName>
    </submittedName>
</protein>
<organism>
    <name type="scientific">Branchiostoma floridae</name>
    <name type="common">Florida lancelet</name>
    <name type="synonym">Amphioxus</name>
    <dbReference type="NCBI Taxonomy" id="7739"/>
    <lineage>
        <taxon>Eukaryota</taxon>
        <taxon>Metazoa</taxon>
        <taxon>Chordata</taxon>
        <taxon>Cephalochordata</taxon>
        <taxon>Leptocardii</taxon>
        <taxon>Amphioxiformes</taxon>
        <taxon>Branchiostomatidae</taxon>
        <taxon>Branchiostoma</taxon>
    </lineage>
</organism>
<dbReference type="AlphaFoldDB" id="C3ZNP1"/>
<dbReference type="EMBL" id="GG666652">
    <property type="protein sequence ID" value="EEN45893.1"/>
    <property type="molecule type" value="Genomic_DNA"/>
</dbReference>
<proteinExistence type="predicted"/>
<evidence type="ECO:0000313" key="1">
    <source>
        <dbReference type="EMBL" id="EEN45893.1"/>
    </source>
</evidence>
<gene>
    <name evidence="1" type="ORF">BRAFLDRAFT_98774</name>
</gene>
<accession>C3ZNP1</accession>
<reference evidence="1" key="1">
    <citation type="journal article" date="2008" name="Nature">
        <title>The amphioxus genome and the evolution of the chordate karyotype.</title>
        <authorList>
            <consortium name="US DOE Joint Genome Institute (JGI-PGF)"/>
            <person name="Putnam N.H."/>
            <person name="Butts T."/>
            <person name="Ferrier D.E.K."/>
            <person name="Furlong R.F."/>
            <person name="Hellsten U."/>
            <person name="Kawashima T."/>
            <person name="Robinson-Rechavi M."/>
            <person name="Shoguchi E."/>
            <person name="Terry A."/>
            <person name="Yu J.-K."/>
            <person name="Benito-Gutierrez E.L."/>
            <person name="Dubchak I."/>
            <person name="Garcia-Fernandez J."/>
            <person name="Gibson-Brown J.J."/>
            <person name="Grigoriev I.V."/>
            <person name="Horton A.C."/>
            <person name="de Jong P.J."/>
            <person name="Jurka J."/>
            <person name="Kapitonov V.V."/>
            <person name="Kohara Y."/>
            <person name="Kuroki Y."/>
            <person name="Lindquist E."/>
            <person name="Lucas S."/>
            <person name="Osoegawa K."/>
            <person name="Pennacchio L.A."/>
            <person name="Salamov A.A."/>
            <person name="Satou Y."/>
            <person name="Sauka-Spengler T."/>
            <person name="Schmutz J."/>
            <person name="Shin-I T."/>
            <person name="Toyoda A."/>
            <person name="Bronner-Fraser M."/>
            <person name="Fujiyama A."/>
            <person name="Holland L.Z."/>
            <person name="Holland P.W.H."/>
            <person name="Satoh N."/>
            <person name="Rokhsar D.S."/>
        </authorList>
    </citation>
    <scope>NUCLEOTIDE SEQUENCE [LARGE SCALE GENOMIC DNA]</scope>
    <source>
        <strain evidence="1">S238N-H82</strain>
        <tissue evidence="1">Testes</tissue>
    </source>
</reference>
<name>C3ZNP1_BRAFL</name>
<dbReference type="InParanoid" id="C3ZNP1"/>
<sequence length="161" mass="18258">MGHYQLSLWSYSNVFYRQSTGDMAHELSAACEHRYPLVSVVRYDDMSMPVRANASRSPEFAITASIAPKIKEELSSLVIHLYRTHVGCDEDVSISVNGNEGRKWHPVLFPNKCSYYRAIWTKNVHPITTSPTHQCCKVAISWVHGHFVNTCAMLNAKRSQS</sequence>